<evidence type="ECO:0000259" key="2">
    <source>
        <dbReference type="Pfam" id="PF08029"/>
    </source>
</evidence>
<dbReference type="OrthoDB" id="2574at2759"/>
<keyword evidence="4" id="KW-1185">Reference proteome</keyword>
<keyword evidence="3" id="KW-0328">Glycosyltransferase</keyword>
<evidence type="ECO:0000313" key="3">
    <source>
        <dbReference type="EMBL" id="PWA45925.1"/>
    </source>
</evidence>
<protein>
    <submittedName>
        <fullName evidence="3">ATP phosphoribosyltransferase, catalytic domain-containing protein</fullName>
    </submittedName>
</protein>
<dbReference type="UniPathway" id="UPA00031">
    <property type="reaction ID" value="UER00006"/>
</dbReference>
<dbReference type="GO" id="GO:0000105">
    <property type="term" value="P:L-histidine biosynthetic process"/>
    <property type="evidence" value="ECO:0007669"/>
    <property type="project" value="UniProtKB-UniPathway"/>
</dbReference>
<dbReference type="Pfam" id="PF08029">
    <property type="entry name" value="HisG_C"/>
    <property type="match status" value="1"/>
</dbReference>
<evidence type="ECO:0000256" key="1">
    <source>
        <dbReference type="SAM" id="MobiDB-lite"/>
    </source>
</evidence>
<dbReference type="GO" id="GO:0005737">
    <property type="term" value="C:cytoplasm"/>
    <property type="evidence" value="ECO:0007669"/>
    <property type="project" value="InterPro"/>
</dbReference>
<proteinExistence type="predicted"/>
<feature type="domain" description="Histidine biosynthesis HisG C-terminal" evidence="2">
    <location>
        <begin position="95"/>
        <end position="158"/>
    </location>
</feature>
<evidence type="ECO:0000313" key="4">
    <source>
        <dbReference type="Proteomes" id="UP000245207"/>
    </source>
</evidence>
<name>A0A2U1LA92_ARTAN</name>
<reference evidence="3 4" key="1">
    <citation type="journal article" date="2018" name="Mol. Plant">
        <title>The genome of Artemisia annua provides insight into the evolution of Asteraceae family and artemisinin biosynthesis.</title>
        <authorList>
            <person name="Shen Q."/>
            <person name="Zhang L."/>
            <person name="Liao Z."/>
            <person name="Wang S."/>
            <person name="Yan T."/>
            <person name="Shi P."/>
            <person name="Liu M."/>
            <person name="Fu X."/>
            <person name="Pan Q."/>
            <person name="Wang Y."/>
            <person name="Lv Z."/>
            <person name="Lu X."/>
            <person name="Zhang F."/>
            <person name="Jiang W."/>
            <person name="Ma Y."/>
            <person name="Chen M."/>
            <person name="Hao X."/>
            <person name="Li L."/>
            <person name="Tang Y."/>
            <person name="Lv G."/>
            <person name="Zhou Y."/>
            <person name="Sun X."/>
            <person name="Brodelius P.E."/>
            <person name="Rose J.K.C."/>
            <person name="Tang K."/>
        </authorList>
    </citation>
    <scope>NUCLEOTIDE SEQUENCE [LARGE SCALE GENOMIC DNA]</scope>
    <source>
        <strain evidence="4">cv. Huhao1</strain>
        <tissue evidence="3">Leaf</tissue>
    </source>
</reference>
<accession>A0A2U1LA92</accession>
<organism evidence="3 4">
    <name type="scientific">Artemisia annua</name>
    <name type="common">Sweet wormwood</name>
    <dbReference type="NCBI Taxonomy" id="35608"/>
    <lineage>
        <taxon>Eukaryota</taxon>
        <taxon>Viridiplantae</taxon>
        <taxon>Streptophyta</taxon>
        <taxon>Embryophyta</taxon>
        <taxon>Tracheophyta</taxon>
        <taxon>Spermatophyta</taxon>
        <taxon>Magnoliopsida</taxon>
        <taxon>eudicotyledons</taxon>
        <taxon>Gunneridae</taxon>
        <taxon>Pentapetalae</taxon>
        <taxon>asterids</taxon>
        <taxon>campanulids</taxon>
        <taxon>Asterales</taxon>
        <taxon>Asteraceae</taxon>
        <taxon>Asteroideae</taxon>
        <taxon>Anthemideae</taxon>
        <taxon>Artemisiinae</taxon>
        <taxon>Artemisia</taxon>
    </lineage>
</organism>
<sequence>MHQVKQANKTAEWLEHTHKSKFTSTHGSESHQHLGAKVGENKVSGGVRGSIPRMEPEQPQKLKAVLVASNKSLLQRKGLLDLRPYKFIFVKVVASMRGSSADEVAERILSQPSLAGLQGPTISPVFRKIDGVVRADYYAIVICVPKKSLYKSVQQLRAGIEETEDFDEYEDYEDYVGA</sequence>
<keyword evidence="3" id="KW-0808">Transferase</keyword>
<dbReference type="Proteomes" id="UP000245207">
    <property type="component" value="Unassembled WGS sequence"/>
</dbReference>
<dbReference type="STRING" id="35608.A0A2U1LA92"/>
<dbReference type="InterPro" id="IPR001348">
    <property type="entry name" value="ATP_PRibTrfase_HisG"/>
</dbReference>
<dbReference type="InterPro" id="IPR013115">
    <property type="entry name" value="HisG_C"/>
</dbReference>
<dbReference type="PANTHER" id="PTHR21403">
    <property type="entry name" value="ATP PHOSPHORIBOSYLTRANSFERASE ATP-PRTASE"/>
    <property type="match status" value="1"/>
</dbReference>
<comment type="caution">
    <text evidence="3">The sequence shown here is derived from an EMBL/GenBank/DDBJ whole genome shotgun (WGS) entry which is preliminary data.</text>
</comment>
<feature type="region of interest" description="Disordered" evidence="1">
    <location>
        <begin position="20"/>
        <end position="42"/>
    </location>
</feature>
<dbReference type="AlphaFoldDB" id="A0A2U1LA92"/>
<dbReference type="EMBL" id="PKPP01010530">
    <property type="protein sequence ID" value="PWA45925.1"/>
    <property type="molecule type" value="Genomic_DNA"/>
</dbReference>
<dbReference type="GO" id="GO:0000287">
    <property type="term" value="F:magnesium ion binding"/>
    <property type="evidence" value="ECO:0007669"/>
    <property type="project" value="InterPro"/>
</dbReference>
<dbReference type="PANTHER" id="PTHR21403:SF8">
    <property type="entry name" value="ATP PHOSPHORIBOSYLTRANSFERASE"/>
    <property type="match status" value="1"/>
</dbReference>
<gene>
    <name evidence="3" type="ORF">CTI12_AA513340</name>
</gene>
<dbReference type="GO" id="GO:0003879">
    <property type="term" value="F:ATP phosphoribosyltransferase activity"/>
    <property type="evidence" value="ECO:0007669"/>
    <property type="project" value="UniProtKB-EC"/>
</dbReference>